<protein>
    <recommendedName>
        <fullName evidence="2">Fibronectin type-III domain-containing protein</fullName>
    </recommendedName>
</protein>
<accession>A0A518E4T5</accession>
<gene>
    <name evidence="3" type="ORF">Pla8534_70220</name>
</gene>
<keyword evidence="1" id="KW-0732">Signal</keyword>
<organism evidence="3 4">
    <name type="scientific">Lignipirellula cremea</name>
    <dbReference type="NCBI Taxonomy" id="2528010"/>
    <lineage>
        <taxon>Bacteria</taxon>
        <taxon>Pseudomonadati</taxon>
        <taxon>Planctomycetota</taxon>
        <taxon>Planctomycetia</taxon>
        <taxon>Pirellulales</taxon>
        <taxon>Pirellulaceae</taxon>
        <taxon>Lignipirellula</taxon>
    </lineage>
</organism>
<dbReference type="InterPro" id="IPR013783">
    <property type="entry name" value="Ig-like_fold"/>
</dbReference>
<evidence type="ECO:0000259" key="2">
    <source>
        <dbReference type="PROSITE" id="PS50853"/>
    </source>
</evidence>
<feature type="domain" description="Fibronectin type-III" evidence="2">
    <location>
        <begin position="548"/>
        <end position="647"/>
    </location>
</feature>
<dbReference type="Gene3D" id="2.60.40.10">
    <property type="entry name" value="Immunoglobulins"/>
    <property type="match status" value="2"/>
</dbReference>
<dbReference type="KEGG" id="lcre:Pla8534_70220"/>
<evidence type="ECO:0000256" key="1">
    <source>
        <dbReference type="SAM" id="SignalP"/>
    </source>
</evidence>
<reference evidence="3 4" key="1">
    <citation type="submission" date="2019-02" db="EMBL/GenBank/DDBJ databases">
        <title>Deep-cultivation of Planctomycetes and their phenomic and genomic characterization uncovers novel biology.</title>
        <authorList>
            <person name="Wiegand S."/>
            <person name="Jogler M."/>
            <person name="Boedeker C."/>
            <person name="Pinto D."/>
            <person name="Vollmers J."/>
            <person name="Rivas-Marin E."/>
            <person name="Kohn T."/>
            <person name="Peeters S.H."/>
            <person name="Heuer A."/>
            <person name="Rast P."/>
            <person name="Oberbeckmann S."/>
            <person name="Bunk B."/>
            <person name="Jeske O."/>
            <person name="Meyerdierks A."/>
            <person name="Storesund J.E."/>
            <person name="Kallscheuer N."/>
            <person name="Luecker S."/>
            <person name="Lage O.M."/>
            <person name="Pohl T."/>
            <person name="Merkel B.J."/>
            <person name="Hornburger P."/>
            <person name="Mueller R.-W."/>
            <person name="Bruemmer F."/>
            <person name="Labrenz M."/>
            <person name="Spormann A.M."/>
            <person name="Op den Camp H."/>
            <person name="Overmann J."/>
            <person name="Amann R."/>
            <person name="Jetten M.S.M."/>
            <person name="Mascher T."/>
            <person name="Medema M.H."/>
            <person name="Devos D.P."/>
            <person name="Kaster A.-K."/>
            <person name="Ovreas L."/>
            <person name="Rohde M."/>
            <person name="Galperin M.Y."/>
            <person name="Jogler C."/>
        </authorList>
    </citation>
    <scope>NUCLEOTIDE SEQUENCE [LARGE SCALE GENOMIC DNA]</scope>
    <source>
        <strain evidence="3 4">Pla85_3_4</strain>
    </source>
</reference>
<evidence type="ECO:0000313" key="3">
    <source>
        <dbReference type="EMBL" id="QDU99111.1"/>
    </source>
</evidence>
<evidence type="ECO:0000313" key="4">
    <source>
        <dbReference type="Proteomes" id="UP000317648"/>
    </source>
</evidence>
<keyword evidence="4" id="KW-1185">Reference proteome</keyword>
<dbReference type="Gene3D" id="2.120.10.80">
    <property type="entry name" value="Kelch-type beta propeller"/>
    <property type="match status" value="2"/>
</dbReference>
<dbReference type="OrthoDB" id="58712at2"/>
<dbReference type="PANTHER" id="PTHR45632">
    <property type="entry name" value="LD33804P"/>
    <property type="match status" value="1"/>
</dbReference>
<dbReference type="InterPro" id="IPR003961">
    <property type="entry name" value="FN3_dom"/>
</dbReference>
<dbReference type="PROSITE" id="PS50853">
    <property type="entry name" value="FN3"/>
    <property type="match status" value="1"/>
</dbReference>
<dbReference type="Proteomes" id="UP000317648">
    <property type="component" value="Chromosome"/>
</dbReference>
<dbReference type="EMBL" id="CP036433">
    <property type="protein sequence ID" value="QDU99111.1"/>
    <property type="molecule type" value="Genomic_DNA"/>
</dbReference>
<dbReference type="InterPro" id="IPR036116">
    <property type="entry name" value="FN3_sf"/>
</dbReference>
<feature type="chain" id="PRO_5021991621" description="Fibronectin type-III domain-containing protein" evidence="1">
    <location>
        <begin position="25"/>
        <end position="658"/>
    </location>
</feature>
<dbReference type="SUPFAM" id="SSF117281">
    <property type="entry name" value="Kelch motif"/>
    <property type="match status" value="1"/>
</dbReference>
<dbReference type="InterPro" id="IPR015915">
    <property type="entry name" value="Kelch-typ_b-propeller"/>
</dbReference>
<dbReference type="RefSeq" id="WP_145058877.1">
    <property type="nucleotide sequence ID" value="NZ_CP036433.1"/>
</dbReference>
<name>A0A518E4T5_9BACT</name>
<dbReference type="SUPFAM" id="SSF49265">
    <property type="entry name" value="Fibronectin type III"/>
    <property type="match status" value="1"/>
</dbReference>
<feature type="signal peptide" evidence="1">
    <location>
        <begin position="1"/>
        <end position="24"/>
    </location>
</feature>
<dbReference type="AlphaFoldDB" id="A0A518E4T5"/>
<sequence precursor="true">MRKLHPAFSFLLLLQGLLAGPLDAAEPAGIVLPLEPQVWVKRSPLPQAPPSPGLSYETSLAYDPLAKRVIRWGGHAQGGVKGSGEQIAETWTLDPATMQWEYKQPNQSPPPVCCAQQNVFDTAQNRFLRFKSFSGGHGWQWYREVYLKNSSVWSYDLATNTWRDMRPLPEPVLGALRCASWDTDHQVAVVFGGEGHRGGTVVYDPHRNTWTDMHPRNEPLLGSEQTRSGGNMAYDAARKLHILFGSQFSDDPHTWAYDLEKNVWIDLKPPQQPPTNRNGAVLAYDSVHRVIVAVLLASDEQDDDGKLKDPHLETWSFDAGENRWTRLPDTRQPDPLGSRNRVMTFVPDQNLFLIDGYVKATDRQPDMPREHQIWVYRYAPAPEPLSVAAPAVSAAVARTQPGLVEEVVVSVVSPIKVQLAWEPPAGAKGIAGYHVERAIVEVFSEDEVIRLRKDTPPLESPSVGAIKAIGRFERLTTDPLPVALFTDTAIDLNRPHRLQGPALFEHRFRAEQLHEQGRPCRYAVHAYRIRAVDAQGAEGGPSPYFLTIPSAPQHFFSREEGEQCHLKWAANPEQGIQGYRVYWMKGPRPEGAGQATTRLTPDPIDQTHYTDAAAGLDPRRYWVVAVDALGQEGIPSSPTWHYRTQRSFYTPFIGDWHQ</sequence>
<proteinExistence type="predicted"/>